<keyword evidence="7" id="KW-1133">Transmembrane helix</keyword>
<accession>A0AAV5VIS4</accession>
<keyword evidence="7" id="KW-0812">Transmembrane</keyword>
<keyword evidence="5" id="KW-0732">Signal</keyword>
<gene>
    <name evidence="8" type="ORF">PFISCL1PPCAC_9425</name>
</gene>
<keyword evidence="7" id="KW-0472">Membrane</keyword>
<reference evidence="8" key="1">
    <citation type="submission" date="2023-10" db="EMBL/GenBank/DDBJ databases">
        <title>Genome assembly of Pristionchus species.</title>
        <authorList>
            <person name="Yoshida K."/>
            <person name="Sommer R.J."/>
        </authorList>
    </citation>
    <scope>NUCLEOTIDE SEQUENCE</scope>
    <source>
        <strain evidence="8">RS5133</strain>
    </source>
</reference>
<evidence type="ECO:0000256" key="6">
    <source>
        <dbReference type="ARBA" id="ARBA00047475"/>
    </source>
</evidence>
<evidence type="ECO:0000256" key="1">
    <source>
        <dbReference type="ARBA" id="ARBA00009995"/>
    </source>
</evidence>
<evidence type="ECO:0000313" key="8">
    <source>
        <dbReference type="EMBL" id="GMT18128.1"/>
    </source>
</evidence>
<dbReference type="Proteomes" id="UP001432322">
    <property type="component" value="Unassembled WGS sequence"/>
</dbReference>
<dbReference type="Gene3D" id="3.40.50.2000">
    <property type="entry name" value="Glycogen Phosphorylase B"/>
    <property type="match status" value="1"/>
</dbReference>
<proteinExistence type="inferred from homology"/>
<dbReference type="PANTHER" id="PTHR48043">
    <property type="entry name" value="EG:EG0003.4 PROTEIN-RELATED"/>
    <property type="match status" value="1"/>
</dbReference>
<feature type="transmembrane region" description="Helical" evidence="7">
    <location>
        <begin position="475"/>
        <end position="500"/>
    </location>
</feature>
<dbReference type="GO" id="GO:0015020">
    <property type="term" value="F:glucuronosyltransferase activity"/>
    <property type="evidence" value="ECO:0007669"/>
    <property type="project" value="UniProtKB-EC"/>
</dbReference>
<dbReference type="SUPFAM" id="SSF53756">
    <property type="entry name" value="UDP-Glycosyltransferase/glycogen phosphorylase"/>
    <property type="match status" value="1"/>
</dbReference>
<comment type="similarity">
    <text evidence="1">Belongs to the UDP-glycosyltransferase family.</text>
</comment>
<dbReference type="AlphaFoldDB" id="A0AAV5VIS4"/>
<evidence type="ECO:0000256" key="2">
    <source>
        <dbReference type="ARBA" id="ARBA00012544"/>
    </source>
</evidence>
<evidence type="ECO:0000256" key="4">
    <source>
        <dbReference type="ARBA" id="ARBA00022679"/>
    </source>
</evidence>
<dbReference type="EC" id="2.4.1.17" evidence="2"/>
<comment type="caution">
    <text evidence="8">The sequence shown here is derived from an EMBL/GenBank/DDBJ whole genome shotgun (WGS) entry which is preliminary data.</text>
</comment>
<dbReference type="InterPro" id="IPR002213">
    <property type="entry name" value="UDP_glucos_trans"/>
</dbReference>
<dbReference type="EMBL" id="BTSY01000003">
    <property type="protein sequence ID" value="GMT18128.1"/>
    <property type="molecule type" value="Genomic_DNA"/>
</dbReference>
<evidence type="ECO:0000256" key="7">
    <source>
        <dbReference type="SAM" id="Phobius"/>
    </source>
</evidence>
<dbReference type="InterPro" id="IPR050271">
    <property type="entry name" value="UDP-glycosyltransferase"/>
</dbReference>
<comment type="catalytic activity">
    <reaction evidence="6">
        <text>glucuronate acceptor + UDP-alpha-D-glucuronate = acceptor beta-D-glucuronoside + UDP + H(+)</text>
        <dbReference type="Rhea" id="RHEA:21032"/>
        <dbReference type="ChEBI" id="CHEBI:15378"/>
        <dbReference type="ChEBI" id="CHEBI:58052"/>
        <dbReference type="ChEBI" id="CHEBI:58223"/>
        <dbReference type="ChEBI" id="CHEBI:132367"/>
        <dbReference type="ChEBI" id="CHEBI:132368"/>
        <dbReference type="EC" id="2.4.1.17"/>
    </reaction>
</comment>
<protein>
    <recommendedName>
        <fullName evidence="2">glucuronosyltransferase</fullName>
        <ecNumber evidence="2">2.4.1.17</ecNumber>
    </recommendedName>
</protein>
<evidence type="ECO:0000256" key="5">
    <source>
        <dbReference type="ARBA" id="ARBA00022729"/>
    </source>
</evidence>
<organism evidence="8 9">
    <name type="scientific">Pristionchus fissidentatus</name>
    <dbReference type="NCBI Taxonomy" id="1538716"/>
    <lineage>
        <taxon>Eukaryota</taxon>
        <taxon>Metazoa</taxon>
        <taxon>Ecdysozoa</taxon>
        <taxon>Nematoda</taxon>
        <taxon>Chromadorea</taxon>
        <taxon>Rhabditida</taxon>
        <taxon>Rhabditina</taxon>
        <taxon>Diplogasteromorpha</taxon>
        <taxon>Diplogasteroidea</taxon>
        <taxon>Neodiplogasteridae</taxon>
        <taxon>Pristionchus</taxon>
    </lineage>
</organism>
<name>A0AAV5VIS4_9BILA</name>
<evidence type="ECO:0000256" key="3">
    <source>
        <dbReference type="ARBA" id="ARBA00022676"/>
    </source>
</evidence>
<dbReference type="PANTHER" id="PTHR48043:SF23">
    <property type="entry name" value="UDP-GLUCURONOSYLTRANSFERASE"/>
    <property type="match status" value="1"/>
</dbReference>
<dbReference type="FunFam" id="3.40.50.2000:FF:000201">
    <property type="entry name" value="UDP-glucuronosyltransferase"/>
    <property type="match status" value="1"/>
</dbReference>
<keyword evidence="9" id="KW-1185">Reference proteome</keyword>
<dbReference type="Pfam" id="PF00201">
    <property type="entry name" value="UDPGT"/>
    <property type="match status" value="1"/>
</dbReference>
<feature type="non-terminal residue" evidence="8">
    <location>
        <position position="1"/>
    </location>
</feature>
<keyword evidence="4" id="KW-0808">Transferase</keyword>
<evidence type="ECO:0000313" key="9">
    <source>
        <dbReference type="Proteomes" id="UP001432322"/>
    </source>
</evidence>
<keyword evidence="3" id="KW-0328">Glycosyltransferase</keyword>
<sequence>LVLISISTSYKFLCYSPLFGSSHSNYLAKLSDSLIDAGHQVVILTPVFDSTVKGAHSEGARVIQVKYDRRDRAHEVSAVEMIDATWSSGETWEALEVPYTLYTFLTKTLSATIHHPGLLDQLREEKFDVGFGESMDWCMAGLFHLVGIKKFALAESISVKDGHFAVTQVPDAPSYVPSIMGGSFGDDMTFFQRAFNIFNRHMYQRFNFRAIPQYQQVFESNFPGFPNVVDLMASNSLVFLNSDPLVDFPRPSAARIIDIGGIVVSNGHHKLDEKWSAIFDLRPKTVLMSFGTFAKAVVMPEECKETIRETAKALPDVTFIWKYEEPAHNVTQGIPNLIETTWAPQHDMLRDPRLSAFVTHCGQGSMTEANYAGVPLVAVPVIFDQVRNAFQAKRSGLGVNLDKTDLGRPKVFANAIREVLENPKHKAQAAKTAAMLNDKPFTARQIFVRNMEFLAKHDPLRQLDHYGRHLNIVQYYLIDVVGAALLIVALGIVFAVFAIVKIFRVIRKLVAAKTKNE</sequence>
<dbReference type="CDD" id="cd03784">
    <property type="entry name" value="GT1_Gtf-like"/>
    <property type="match status" value="1"/>
</dbReference>